<dbReference type="Pfam" id="PF01750">
    <property type="entry name" value="HycI"/>
    <property type="match status" value="1"/>
</dbReference>
<keyword evidence="7" id="KW-1185">Reference proteome</keyword>
<dbReference type="NCBIfam" id="TIGR00072">
    <property type="entry name" value="hydrog_prot"/>
    <property type="match status" value="1"/>
</dbReference>
<dbReference type="OrthoDB" id="9794619at2"/>
<dbReference type="PANTHER" id="PTHR30302:SF1">
    <property type="entry name" value="HYDROGENASE 2 MATURATION PROTEASE"/>
    <property type="match status" value="1"/>
</dbReference>
<accession>A0A132MHQ5</accession>
<dbReference type="GO" id="GO:0004190">
    <property type="term" value="F:aspartic-type endopeptidase activity"/>
    <property type="evidence" value="ECO:0007669"/>
    <property type="project" value="UniProtKB-KW"/>
</dbReference>
<evidence type="ECO:0000313" key="5">
    <source>
        <dbReference type="EMBL" id="OAR05497.1"/>
    </source>
</evidence>
<reference evidence="6 8" key="2">
    <citation type="submission" date="2017-08" db="EMBL/GenBank/DDBJ databases">
        <title>Burning lignite coal seam in the remote Altai Mountains harbors a hydrogen-driven thermophilic microbial community.</title>
        <authorList>
            <person name="Kadnikov V.V."/>
            <person name="Mardanov A.V."/>
            <person name="Ivasenko D."/>
            <person name="Beletsky A.V."/>
            <person name="Karnachuk O.V."/>
            <person name="Ravin N.V."/>
        </authorList>
    </citation>
    <scope>NUCLEOTIDE SEQUENCE [LARGE SCALE GENOMIC DNA]</scope>
    <source>
        <strain evidence="6">AL33</strain>
    </source>
</reference>
<dbReference type="Gene3D" id="3.40.50.1450">
    <property type="entry name" value="HybD-like"/>
    <property type="match status" value="1"/>
</dbReference>
<evidence type="ECO:0000313" key="8">
    <source>
        <dbReference type="Proteomes" id="UP000244180"/>
    </source>
</evidence>
<dbReference type="GO" id="GO:0008047">
    <property type="term" value="F:enzyme activator activity"/>
    <property type="evidence" value="ECO:0007669"/>
    <property type="project" value="InterPro"/>
</dbReference>
<dbReference type="InterPro" id="IPR023430">
    <property type="entry name" value="Pept_HybD-like_dom_sf"/>
</dbReference>
<keyword evidence="4" id="KW-0378">Hydrolase</keyword>
<sequence>MSDDRAVRPPGRPPRITILGLGNTLFSDEGVGVHALPLLREALLGTPGIEFIDGGTDGIRLLVPVEAAEALLVVDAVDAKRPPGTVLVLDAEDIPAVMTPKLSVHQVTFSEILFLTKLRGTTPRRLKMIGVQPESLELGLTLSDVVRARLGDVVALAKRIVDEWMNEYESTRILA</sequence>
<dbReference type="SUPFAM" id="SSF53163">
    <property type="entry name" value="HybD-like"/>
    <property type="match status" value="1"/>
</dbReference>
<dbReference type="CDD" id="cd06062">
    <property type="entry name" value="H2MP_MemB-H2up"/>
    <property type="match status" value="1"/>
</dbReference>
<dbReference type="Proteomes" id="UP000244180">
    <property type="component" value="Unassembled WGS sequence"/>
</dbReference>
<dbReference type="PRINTS" id="PR00446">
    <property type="entry name" value="HYDRGNUPTAKE"/>
</dbReference>
<comment type="caution">
    <text evidence="6">The sequence shown here is derived from an EMBL/GenBank/DDBJ whole genome shotgun (WGS) entry which is preliminary data.</text>
</comment>
<protein>
    <submittedName>
        <fullName evidence="6">Hydrogenase maturation protease</fullName>
    </submittedName>
</protein>
<proteinExistence type="inferred from homology"/>
<keyword evidence="2 6" id="KW-0645">Protease</keyword>
<dbReference type="AlphaFoldDB" id="A0A132MHQ5"/>
<dbReference type="STRING" id="1484.SA87_11450"/>
<dbReference type="Proteomes" id="UP000243024">
    <property type="component" value="Unassembled WGS sequence"/>
</dbReference>
<evidence type="ECO:0000313" key="7">
    <source>
        <dbReference type="Proteomes" id="UP000243024"/>
    </source>
</evidence>
<evidence type="ECO:0000256" key="4">
    <source>
        <dbReference type="ARBA" id="ARBA00022801"/>
    </source>
</evidence>
<reference evidence="5 7" key="1">
    <citation type="submission" date="2015-09" db="EMBL/GenBank/DDBJ databases">
        <title>Draft genome sequence of Hydrogenibacillus schlegelii DSM 2000.</title>
        <authorList>
            <person name="Hemp J."/>
        </authorList>
    </citation>
    <scope>NUCLEOTIDE SEQUENCE [LARGE SCALE GENOMIC DNA]</scope>
    <source>
        <strain evidence="5 7">MA 48</strain>
    </source>
</reference>
<comment type="similarity">
    <text evidence="1">Belongs to the peptidase A31 family.</text>
</comment>
<dbReference type="PANTHER" id="PTHR30302">
    <property type="entry name" value="HYDROGENASE 1 MATURATION PROTEASE"/>
    <property type="match status" value="1"/>
</dbReference>
<dbReference type="InterPro" id="IPR000671">
    <property type="entry name" value="Peptidase_A31"/>
</dbReference>
<dbReference type="GO" id="GO:0016485">
    <property type="term" value="P:protein processing"/>
    <property type="evidence" value="ECO:0007669"/>
    <property type="project" value="TreeGrafter"/>
</dbReference>
<keyword evidence="3" id="KW-0064">Aspartyl protease</keyword>
<gene>
    <name evidence="6" type="ORF">HSCHL_0915</name>
    <name evidence="5" type="ORF">SA87_11450</name>
</gene>
<evidence type="ECO:0000256" key="1">
    <source>
        <dbReference type="ARBA" id="ARBA00006814"/>
    </source>
</evidence>
<dbReference type="RefSeq" id="WP_066197638.1">
    <property type="nucleotide sequence ID" value="NZ_CBCSAS010000013.1"/>
</dbReference>
<dbReference type="EMBL" id="JXBB01000001">
    <property type="protein sequence ID" value="OAR05497.1"/>
    <property type="molecule type" value="Genomic_DNA"/>
</dbReference>
<evidence type="ECO:0000256" key="2">
    <source>
        <dbReference type="ARBA" id="ARBA00022670"/>
    </source>
</evidence>
<organism evidence="6 8">
    <name type="scientific">Hydrogenibacillus schlegelii</name>
    <name type="common">Bacillus schlegelii</name>
    <dbReference type="NCBI Taxonomy" id="1484"/>
    <lineage>
        <taxon>Bacteria</taxon>
        <taxon>Bacillati</taxon>
        <taxon>Bacillota</taxon>
        <taxon>Bacilli</taxon>
        <taxon>Bacillales</taxon>
        <taxon>Bacillales Family X. Incertae Sedis</taxon>
        <taxon>Hydrogenibacillus</taxon>
    </lineage>
</organism>
<evidence type="ECO:0000313" key="6">
    <source>
        <dbReference type="EMBL" id="PTQ54061.1"/>
    </source>
</evidence>
<evidence type="ECO:0000256" key="3">
    <source>
        <dbReference type="ARBA" id="ARBA00022750"/>
    </source>
</evidence>
<name>A0A132MHQ5_HYDSH</name>
<dbReference type="EMBL" id="PEBV01000007">
    <property type="protein sequence ID" value="PTQ54061.1"/>
    <property type="molecule type" value="Genomic_DNA"/>
</dbReference>